<sequence>MLVILQVILLDYNLNYTQLIHLVSMLVILQVILLDKLVTSFVPLIHVSMLVILQVILLVGKIFSLPTDIGFQCLLFCKLFF</sequence>
<keyword evidence="1" id="KW-1133">Transmembrane helix</keyword>
<gene>
    <name evidence="2" type="ORF">GYY_05565</name>
</gene>
<evidence type="ECO:0000256" key="1">
    <source>
        <dbReference type="SAM" id="Phobius"/>
    </source>
</evidence>
<reference evidence="2 3" key="1">
    <citation type="journal article" date="2011" name="J. Bacteriol.">
        <title>Complete Genome Sequence of a Nonculturable Methanococcus maripaludis Strain Extracted in a Metagenomic Survey of Petroleum Reservoir Fluids.</title>
        <authorList>
            <person name="Wang X."/>
            <person name="Greenfield P."/>
            <person name="Li D."/>
            <person name="Hendry P."/>
            <person name="Volk H."/>
            <person name="Sutherland T.D."/>
        </authorList>
    </citation>
    <scope>NUCLEOTIDE SEQUENCE [LARGE SCALE GENOMIC DNA]</scope>
    <source>
        <strain evidence="2 3">X1</strain>
    </source>
</reference>
<dbReference type="Proteomes" id="UP000008889">
    <property type="component" value="Chromosome"/>
</dbReference>
<evidence type="ECO:0000313" key="2">
    <source>
        <dbReference type="EMBL" id="AEK19978.1"/>
    </source>
</evidence>
<name>G0H097_METMI</name>
<feature type="transmembrane region" description="Helical" evidence="1">
    <location>
        <begin position="41"/>
        <end position="63"/>
    </location>
</feature>
<evidence type="ECO:0000313" key="3">
    <source>
        <dbReference type="Proteomes" id="UP000008889"/>
    </source>
</evidence>
<proteinExistence type="predicted"/>
<dbReference type="KEGG" id="mmd:GYY_05565"/>
<feature type="transmembrane region" description="Helical" evidence="1">
    <location>
        <begin position="16"/>
        <end position="34"/>
    </location>
</feature>
<keyword evidence="1" id="KW-0812">Transmembrane</keyword>
<protein>
    <submittedName>
        <fullName evidence="2">Uncharacterized protein</fullName>
    </submittedName>
</protein>
<accession>G0H097</accession>
<dbReference type="HOGENOM" id="CLU_194996_0_0_2"/>
<keyword evidence="1" id="KW-0472">Membrane</keyword>
<dbReference type="AlphaFoldDB" id="G0H097"/>
<dbReference type="EMBL" id="CP002913">
    <property type="protein sequence ID" value="AEK19978.1"/>
    <property type="molecule type" value="Genomic_DNA"/>
</dbReference>
<organism evidence="3">
    <name type="scientific">Methanococcus maripaludis X1</name>
    <dbReference type="NCBI Taxonomy" id="1053692"/>
    <lineage>
        <taxon>Archaea</taxon>
        <taxon>Methanobacteriati</taxon>
        <taxon>Methanobacteriota</taxon>
        <taxon>Methanomada group</taxon>
        <taxon>Methanococci</taxon>
        <taxon>Methanococcales</taxon>
        <taxon>Methanococcaceae</taxon>
        <taxon>Methanococcus</taxon>
    </lineage>
</organism>